<dbReference type="Proteomes" id="UP000612282">
    <property type="component" value="Unassembled WGS sequence"/>
</dbReference>
<keyword evidence="5" id="KW-1185">Reference proteome</keyword>
<dbReference type="InterPro" id="IPR029058">
    <property type="entry name" value="AB_hydrolase_fold"/>
</dbReference>
<sequence>MLATLLTAVLATTALVLPHPTGRAHVGTAVAHLVDRSRPDPWVAFEPYRELMVQVWYPARTIRGHRRADWVSPGIAAIVNPPGTGLELPVTHGYVGAPPAPGRHPVLLWSPGYGLERTSGTALAEDLASHGFVVVTIDHPHDAGWVEFPDGRIATRAAPTPTTPAEEEQLLQTVLDVRVTDTRFVLDRLRDLPAAPAMDLSRIGMFGHSMGGATAAGVMLADRRVRAGLDMDGSFTGPVIDAGLDRPFLMFGSQTHGGEQDETWTRTWSHLRGPRYWIELAGSAHLSFTDYQVLFPQIGLPADQIEQTVGTIGGERSVAIQRAWVRAFFDRHLRGRAGPLPRFPEISFPAGAG</sequence>
<dbReference type="PANTHER" id="PTHR10272">
    <property type="entry name" value="PLATELET-ACTIVATING FACTOR ACETYLHYDROLASE"/>
    <property type="match status" value="1"/>
</dbReference>
<evidence type="ECO:0000313" key="4">
    <source>
        <dbReference type="EMBL" id="GID58950.1"/>
    </source>
</evidence>
<evidence type="ECO:0000256" key="1">
    <source>
        <dbReference type="ARBA" id="ARBA00022801"/>
    </source>
</evidence>
<name>A0ABQ3XKL6_9ACTN</name>
<dbReference type="Gene3D" id="3.40.50.1820">
    <property type="entry name" value="alpha/beta hydrolase"/>
    <property type="match status" value="1"/>
</dbReference>
<keyword evidence="2" id="KW-0442">Lipid degradation</keyword>
<organism evidence="4 5">
    <name type="scientific">Actinoplanes couchii</name>
    <dbReference type="NCBI Taxonomy" id="403638"/>
    <lineage>
        <taxon>Bacteria</taxon>
        <taxon>Bacillati</taxon>
        <taxon>Actinomycetota</taxon>
        <taxon>Actinomycetes</taxon>
        <taxon>Micromonosporales</taxon>
        <taxon>Micromonosporaceae</taxon>
        <taxon>Actinoplanes</taxon>
    </lineage>
</organism>
<reference evidence="4 5" key="1">
    <citation type="submission" date="2021-01" db="EMBL/GenBank/DDBJ databases">
        <title>Whole genome shotgun sequence of Actinoplanes couchii NBRC 106145.</title>
        <authorList>
            <person name="Komaki H."/>
            <person name="Tamura T."/>
        </authorList>
    </citation>
    <scope>NUCLEOTIDE SEQUENCE [LARGE SCALE GENOMIC DNA]</scope>
    <source>
        <strain evidence="4 5">NBRC 106145</strain>
    </source>
</reference>
<evidence type="ECO:0000256" key="3">
    <source>
        <dbReference type="ARBA" id="ARBA00023098"/>
    </source>
</evidence>
<evidence type="ECO:0000256" key="2">
    <source>
        <dbReference type="ARBA" id="ARBA00022963"/>
    </source>
</evidence>
<keyword evidence="1" id="KW-0378">Hydrolase</keyword>
<dbReference type="SUPFAM" id="SSF53474">
    <property type="entry name" value="alpha/beta-Hydrolases"/>
    <property type="match status" value="1"/>
</dbReference>
<evidence type="ECO:0000313" key="5">
    <source>
        <dbReference type="Proteomes" id="UP000612282"/>
    </source>
</evidence>
<evidence type="ECO:0008006" key="6">
    <source>
        <dbReference type="Google" id="ProtNLM"/>
    </source>
</evidence>
<comment type="caution">
    <text evidence="4">The sequence shown here is derived from an EMBL/GenBank/DDBJ whole genome shotgun (WGS) entry which is preliminary data.</text>
</comment>
<dbReference type="RefSeq" id="WP_203804418.1">
    <property type="nucleotide sequence ID" value="NZ_BAAAQE010000093.1"/>
</dbReference>
<keyword evidence="3" id="KW-0443">Lipid metabolism</keyword>
<dbReference type="EMBL" id="BOMG01000092">
    <property type="protein sequence ID" value="GID58950.1"/>
    <property type="molecule type" value="Genomic_DNA"/>
</dbReference>
<protein>
    <recommendedName>
        <fullName evidence="6">Platelet-activating factor acetylhydrolase plasma/intracellular</fullName>
    </recommendedName>
</protein>
<accession>A0ABQ3XKL6</accession>
<gene>
    <name evidence="4" type="ORF">Aco03nite_073540</name>
</gene>
<dbReference type="PANTHER" id="PTHR10272:SF0">
    <property type="entry name" value="PLATELET-ACTIVATING FACTOR ACETYLHYDROLASE"/>
    <property type="match status" value="1"/>
</dbReference>
<proteinExistence type="predicted"/>
<dbReference type="Pfam" id="PF03403">
    <property type="entry name" value="PAF-AH_p_II"/>
    <property type="match status" value="2"/>
</dbReference>